<dbReference type="AlphaFoldDB" id="A0A3L6QRC5"/>
<protein>
    <recommendedName>
        <fullName evidence="2">Bifunctional inhibitor/plant lipid transfer protein/seed storage helical domain-containing protein</fullName>
    </recommendedName>
</protein>
<gene>
    <name evidence="3" type="ORF">C2845_PM04G30870</name>
</gene>
<dbReference type="CDD" id="cd00010">
    <property type="entry name" value="AAI_LTSS"/>
    <property type="match status" value="1"/>
</dbReference>
<evidence type="ECO:0000313" key="4">
    <source>
        <dbReference type="Proteomes" id="UP000275267"/>
    </source>
</evidence>
<dbReference type="InterPro" id="IPR016140">
    <property type="entry name" value="Bifunc_inhib/LTP/seed_store"/>
</dbReference>
<evidence type="ECO:0000259" key="2">
    <source>
        <dbReference type="Pfam" id="PF14368"/>
    </source>
</evidence>
<reference evidence="4" key="1">
    <citation type="journal article" date="2019" name="Nat. Commun.">
        <title>The genome of broomcorn millet.</title>
        <authorList>
            <person name="Zou C."/>
            <person name="Miki D."/>
            <person name="Li D."/>
            <person name="Tang Q."/>
            <person name="Xiao L."/>
            <person name="Rajput S."/>
            <person name="Deng P."/>
            <person name="Jia W."/>
            <person name="Huang R."/>
            <person name="Zhang M."/>
            <person name="Sun Y."/>
            <person name="Hu J."/>
            <person name="Fu X."/>
            <person name="Schnable P.S."/>
            <person name="Li F."/>
            <person name="Zhang H."/>
            <person name="Feng B."/>
            <person name="Zhu X."/>
            <person name="Liu R."/>
            <person name="Schnable J.C."/>
            <person name="Zhu J.-K."/>
            <person name="Zhang H."/>
        </authorList>
    </citation>
    <scope>NUCLEOTIDE SEQUENCE [LARGE SCALE GENOMIC DNA]</scope>
</reference>
<organism evidence="3 4">
    <name type="scientific">Panicum miliaceum</name>
    <name type="common">Proso millet</name>
    <name type="synonym">Broomcorn millet</name>
    <dbReference type="NCBI Taxonomy" id="4540"/>
    <lineage>
        <taxon>Eukaryota</taxon>
        <taxon>Viridiplantae</taxon>
        <taxon>Streptophyta</taxon>
        <taxon>Embryophyta</taxon>
        <taxon>Tracheophyta</taxon>
        <taxon>Spermatophyta</taxon>
        <taxon>Magnoliopsida</taxon>
        <taxon>Liliopsida</taxon>
        <taxon>Poales</taxon>
        <taxon>Poaceae</taxon>
        <taxon>PACMAD clade</taxon>
        <taxon>Panicoideae</taxon>
        <taxon>Panicodae</taxon>
        <taxon>Paniceae</taxon>
        <taxon>Panicinae</taxon>
        <taxon>Panicum</taxon>
        <taxon>Panicum sect. Panicum</taxon>
    </lineage>
</organism>
<name>A0A3L6QRC5_PANMI</name>
<evidence type="ECO:0000256" key="1">
    <source>
        <dbReference type="SAM" id="MobiDB-lite"/>
    </source>
</evidence>
<dbReference type="InterPro" id="IPR036312">
    <property type="entry name" value="Bifun_inhib/LTP/seed_sf"/>
</dbReference>
<feature type="domain" description="Bifunctional inhibitor/plant lipid transfer protein/seed storage helical" evidence="2">
    <location>
        <begin position="47"/>
        <end position="104"/>
    </location>
</feature>
<keyword evidence="4" id="KW-1185">Reference proteome</keyword>
<comment type="caution">
    <text evidence="3">The sequence shown here is derived from an EMBL/GenBank/DDBJ whole genome shotgun (WGS) entry which is preliminary data.</text>
</comment>
<accession>A0A3L6QRC5</accession>
<dbReference type="Pfam" id="PF14368">
    <property type="entry name" value="LTP_2"/>
    <property type="match status" value="1"/>
</dbReference>
<feature type="compositionally biased region" description="Polar residues" evidence="1">
    <location>
        <begin position="13"/>
        <end position="23"/>
    </location>
</feature>
<sequence>MGKFSKALRASGGVSSPGINKQASPRPPLTPLPHVARSSSPGGVPCSCLEFLTNGTVVAPTAQCCDGFSSILNSAIMCLCHVLSREIDQYTHYPPINLIRVALLQSSPCSAQASAHVHDVNR</sequence>
<proteinExistence type="predicted"/>
<dbReference type="Proteomes" id="UP000275267">
    <property type="component" value="Unassembled WGS sequence"/>
</dbReference>
<feature type="region of interest" description="Disordered" evidence="1">
    <location>
        <begin position="1"/>
        <end position="42"/>
    </location>
</feature>
<dbReference type="SUPFAM" id="SSF47699">
    <property type="entry name" value="Bifunctional inhibitor/lipid-transfer protein/seed storage 2S albumin"/>
    <property type="match status" value="1"/>
</dbReference>
<evidence type="ECO:0000313" key="3">
    <source>
        <dbReference type="EMBL" id="RLM85581.1"/>
    </source>
</evidence>
<dbReference type="Gene3D" id="1.10.110.10">
    <property type="entry name" value="Plant lipid-transfer and hydrophobic proteins"/>
    <property type="match status" value="1"/>
</dbReference>
<dbReference type="EMBL" id="PQIB02000011">
    <property type="protein sequence ID" value="RLM85581.1"/>
    <property type="molecule type" value="Genomic_DNA"/>
</dbReference>